<dbReference type="SUPFAM" id="SSF46785">
    <property type="entry name" value="Winged helix' DNA-binding domain"/>
    <property type="match status" value="1"/>
</dbReference>
<proteinExistence type="inferred from homology"/>
<evidence type="ECO:0000256" key="3">
    <source>
        <dbReference type="ARBA" id="ARBA00023125"/>
    </source>
</evidence>
<protein>
    <submittedName>
        <fullName evidence="6">LysR family transcriptional regulator</fullName>
    </submittedName>
</protein>
<comment type="similarity">
    <text evidence="1">Belongs to the LysR transcriptional regulatory family.</text>
</comment>
<organism evidence="6 7">
    <name type="scientific">Aerococcus viridans</name>
    <dbReference type="NCBI Taxonomy" id="1377"/>
    <lineage>
        <taxon>Bacteria</taxon>
        <taxon>Bacillati</taxon>
        <taxon>Bacillota</taxon>
        <taxon>Bacilli</taxon>
        <taxon>Lactobacillales</taxon>
        <taxon>Aerococcaceae</taxon>
        <taxon>Aerococcus</taxon>
    </lineage>
</organism>
<dbReference type="PROSITE" id="PS50931">
    <property type="entry name" value="HTH_LYSR"/>
    <property type="match status" value="1"/>
</dbReference>
<dbReference type="Gene3D" id="1.10.10.10">
    <property type="entry name" value="Winged helix-like DNA-binding domain superfamily/Winged helix DNA-binding domain"/>
    <property type="match status" value="1"/>
</dbReference>
<dbReference type="RefSeq" id="WP_083068815.1">
    <property type="nucleotide sequence ID" value="NZ_JALXKY010000004.1"/>
</dbReference>
<dbReference type="PANTHER" id="PTHR30419">
    <property type="entry name" value="HTH-TYPE TRANSCRIPTIONAL REGULATOR YBHD"/>
    <property type="match status" value="1"/>
</dbReference>
<dbReference type="InterPro" id="IPR005119">
    <property type="entry name" value="LysR_subst-bd"/>
</dbReference>
<comment type="caution">
    <text evidence="6">The sequence shown here is derived from an EMBL/GenBank/DDBJ whole genome shotgun (WGS) entry which is preliminary data.</text>
</comment>
<reference evidence="7" key="1">
    <citation type="submission" date="2017-12" db="EMBL/GenBank/DDBJ databases">
        <title>FDA dAtabase for Regulatory Grade micrObial Sequences (FDA-ARGOS): Supporting development and validation of Infectious Disease Dx tests.</title>
        <authorList>
            <person name="Hoffmann M."/>
            <person name="Allard M."/>
            <person name="Evans P."/>
            <person name="Brown E."/>
            <person name="Tallon L."/>
            <person name="Sadzewicz L."/>
            <person name="Sengamalay N."/>
            <person name="Ott S."/>
            <person name="Godinez A."/>
            <person name="Nagaraj S."/>
            <person name="Vavikolanu K."/>
            <person name="Aluvathingal J."/>
            <person name="Nadendla S."/>
            <person name="Sichtig H."/>
        </authorList>
    </citation>
    <scope>NUCLEOTIDE SEQUENCE [LARGE SCALE GENOMIC DNA]</scope>
    <source>
        <strain evidence="7">FDAARGOS_249</strain>
    </source>
</reference>
<keyword evidence="3" id="KW-0238">DNA-binding</keyword>
<gene>
    <name evidence="6" type="ORF">A6J77_005315</name>
</gene>
<evidence type="ECO:0000259" key="5">
    <source>
        <dbReference type="PROSITE" id="PS50931"/>
    </source>
</evidence>
<dbReference type="InterPro" id="IPR036388">
    <property type="entry name" value="WH-like_DNA-bd_sf"/>
</dbReference>
<evidence type="ECO:0000256" key="4">
    <source>
        <dbReference type="ARBA" id="ARBA00023163"/>
    </source>
</evidence>
<dbReference type="Gene3D" id="3.40.190.10">
    <property type="entry name" value="Periplasmic binding protein-like II"/>
    <property type="match status" value="2"/>
</dbReference>
<dbReference type="InterPro" id="IPR050950">
    <property type="entry name" value="HTH-type_LysR_regulators"/>
</dbReference>
<dbReference type="PANTHER" id="PTHR30419:SF8">
    <property type="entry name" value="NITROGEN ASSIMILATION TRANSCRIPTIONAL ACTIVATOR-RELATED"/>
    <property type="match status" value="1"/>
</dbReference>
<dbReference type="InterPro" id="IPR000847">
    <property type="entry name" value="LysR_HTH_N"/>
</dbReference>
<dbReference type="AlphaFoldDB" id="A0A2J9PMV1"/>
<keyword evidence="2" id="KW-0805">Transcription regulation</keyword>
<dbReference type="GO" id="GO:0003677">
    <property type="term" value="F:DNA binding"/>
    <property type="evidence" value="ECO:0007669"/>
    <property type="project" value="UniProtKB-KW"/>
</dbReference>
<dbReference type="Proteomes" id="UP000192813">
    <property type="component" value="Unassembled WGS sequence"/>
</dbReference>
<keyword evidence="4" id="KW-0804">Transcription</keyword>
<feature type="domain" description="HTH lysR-type" evidence="5">
    <location>
        <begin position="1"/>
        <end position="59"/>
    </location>
</feature>
<dbReference type="CDD" id="cd05466">
    <property type="entry name" value="PBP2_LTTR_substrate"/>
    <property type="match status" value="1"/>
</dbReference>
<dbReference type="GO" id="GO:0003700">
    <property type="term" value="F:DNA-binding transcription factor activity"/>
    <property type="evidence" value="ECO:0007669"/>
    <property type="project" value="InterPro"/>
</dbReference>
<sequence>MDINQMQYFVEIVKSNGNLTVAADNLFVSQSALSQFIKNFEKQQGVSLFNRKNGRIVSVSESGMRVYSSALKVLNQYSNLEQVIEKESLVHKGRIKIGIHPTYLRFFFNKFIPQFLIENPDAHIEIVEAGTNDLYQMLQDNMVHMAVLVPPEILDENKYESHQLVRTEIVAFMGPDHPLRTKRLLKWSHLDGYHYVTYNKEDIVHDLVREKLRTHDSKAIQLFTSGSWDYMIETVLYNQLVALLPTVYFSLFISKLNQMGIVEKRFEDPIPYIPTLVREKKAGYSKVENFVYQSILENFYLENESLKYDFLDEA</sequence>
<accession>A0A2J9PMV1</accession>
<dbReference type="GO" id="GO:0005829">
    <property type="term" value="C:cytosol"/>
    <property type="evidence" value="ECO:0007669"/>
    <property type="project" value="TreeGrafter"/>
</dbReference>
<dbReference type="Pfam" id="PF03466">
    <property type="entry name" value="LysR_substrate"/>
    <property type="match status" value="1"/>
</dbReference>
<evidence type="ECO:0000313" key="6">
    <source>
        <dbReference type="EMBL" id="PNL91669.1"/>
    </source>
</evidence>
<dbReference type="InterPro" id="IPR036390">
    <property type="entry name" value="WH_DNA-bd_sf"/>
</dbReference>
<evidence type="ECO:0000256" key="2">
    <source>
        <dbReference type="ARBA" id="ARBA00023015"/>
    </source>
</evidence>
<evidence type="ECO:0000313" key="7">
    <source>
        <dbReference type="Proteomes" id="UP000192813"/>
    </source>
</evidence>
<name>A0A2J9PMV1_9LACT</name>
<evidence type="ECO:0000256" key="1">
    <source>
        <dbReference type="ARBA" id="ARBA00009437"/>
    </source>
</evidence>
<dbReference type="Pfam" id="PF00126">
    <property type="entry name" value="HTH_1"/>
    <property type="match status" value="1"/>
</dbReference>
<dbReference type="SUPFAM" id="SSF53850">
    <property type="entry name" value="Periplasmic binding protein-like II"/>
    <property type="match status" value="1"/>
</dbReference>
<dbReference type="EMBL" id="NBTM02000001">
    <property type="protein sequence ID" value="PNL91669.1"/>
    <property type="molecule type" value="Genomic_DNA"/>
</dbReference>